<dbReference type="GO" id="GO:0003700">
    <property type="term" value="F:DNA-binding transcription factor activity"/>
    <property type="evidence" value="ECO:0007669"/>
    <property type="project" value="TreeGrafter"/>
</dbReference>
<feature type="region of interest" description="Disordered" evidence="5">
    <location>
        <begin position="1"/>
        <end position="20"/>
    </location>
</feature>
<dbReference type="PROSITE" id="PS50977">
    <property type="entry name" value="HTH_TETR_2"/>
    <property type="match status" value="1"/>
</dbReference>
<comment type="caution">
    <text evidence="7">The sequence shown here is derived from an EMBL/GenBank/DDBJ whole genome shotgun (WGS) entry which is preliminary data.</text>
</comment>
<dbReference type="Proteomes" id="UP000033774">
    <property type="component" value="Unassembled WGS sequence"/>
</dbReference>
<dbReference type="InterPro" id="IPR009057">
    <property type="entry name" value="Homeodomain-like_sf"/>
</dbReference>
<dbReference type="SUPFAM" id="SSF46689">
    <property type="entry name" value="Homeodomain-like"/>
    <property type="match status" value="1"/>
</dbReference>
<dbReference type="PANTHER" id="PTHR30055:SF234">
    <property type="entry name" value="HTH-TYPE TRANSCRIPTIONAL REGULATOR BETI"/>
    <property type="match status" value="1"/>
</dbReference>
<keyword evidence="8" id="KW-1185">Reference proteome</keyword>
<dbReference type="InterPro" id="IPR001647">
    <property type="entry name" value="HTH_TetR"/>
</dbReference>
<evidence type="ECO:0000256" key="5">
    <source>
        <dbReference type="SAM" id="MobiDB-lite"/>
    </source>
</evidence>
<dbReference type="GO" id="GO:0000976">
    <property type="term" value="F:transcription cis-regulatory region binding"/>
    <property type="evidence" value="ECO:0007669"/>
    <property type="project" value="TreeGrafter"/>
</dbReference>
<evidence type="ECO:0000313" key="7">
    <source>
        <dbReference type="EMBL" id="KJV10106.1"/>
    </source>
</evidence>
<evidence type="ECO:0000256" key="4">
    <source>
        <dbReference type="PROSITE-ProRule" id="PRU00335"/>
    </source>
</evidence>
<protein>
    <recommendedName>
        <fullName evidence="6">HTH tetR-type domain-containing protein</fullName>
    </recommendedName>
</protein>
<evidence type="ECO:0000256" key="2">
    <source>
        <dbReference type="ARBA" id="ARBA00023125"/>
    </source>
</evidence>
<keyword evidence="2 4" id="KW-0238">DNA-binding</keyword>
<dbReference type="Gene3D" id="1.10.357.10">
    <property type="entry name" value="Tetracycline Repressor, domain 2"/>
    <property type="match status" value="1"/>
</dbReference>
<proteinExistence type="predicted"/>
<name>A0A0F3ITU1_9PROT</name>
<keyword evidence="3" id="KW-0804">Transcription</keyword>
<dbReference type="Pfam" id="PF00440">
    <property type="entry name" value="TetR_N"/>
    <property type="match status" value="1"/>
</dbReference>
<keyword evidence="1" id="KW-0805">Transcription regulation</keyword>
<gene>
    <name evidence="7" type="ORF">VZ95_07185</name>
</gene>
<evidence type="ECO:0000256" key="3">
    <source>
        <dbReference type="ARBA" id="ARBA00023163"/>
    </source>
</evidence>
<evidence type="ECO:0000259" key="6">
    <source>
        <dbReference type="PROSITE" id="PS50977"/>
    </source>
</evidence>
<evidence type="ECO:0000313" key="8">
    <source>
        <dbReference type="Proteomes" id="UP000033774"/>
    </source>
</evidence>
<evidence type="ECO:0000256" key="1">
    <source>
        <dbReference type="ARBA" id="ARBA00023015"/>
    </source>
</evidence>
<organism evidence="7 8">
    <name type="scientific">Elstera litoralis</name>
    <dbReference type="NCBI Taxonomy" id="552518"/>
    <lineage>
        <taxon>Bacteria</taxon>
        <taxon>Pseudomonadati</taxon>
        <taxon>Pseudomonadota</taxon>
        <taxon>Alphaproteobacteria</taxon>
        <taxon>Rhodospirillales</taxon>
        <taxon>Rhodospirillaceae</taxon>
        <taxon>Elstera</taxon>
    </lineage>
</organism>
<sequence length="209" mass="21899">MTIMTENEATPPRPRNRSATETRILEAARVIIARDGFTALGVNAVAAEAGCDKKLITRYFGGIEGIVETLGGDLGFWVGPIPPKAQPDASYADRMAELLAASQAMLVNDDLLQRVLAAELASPSAALLAVEQKRSVAIGRWLAEALGPLTAPPGIDGPAINAVVLGAMHYLTLRARTTGCFAGVDLTSEAGRARIDAALQTLLKKGLTP</sequence>
<dbReference type="InterPro" id="IPR050109">
    <property type="entry name" value="HTH-type_TetR-like_transc_reg"/>
</dbReference>
<dbReference type="EMBL" id="LAJY01000154">
    <property type="protein sequence ID" value="KJV10106.1"/>
    <property type="molecule type" value="Genomic_DNA"/>
</dbReference>
<feature type="domain" description="HTH tetR-type" evidence="6">
    <location>
        <begin position="18"/>
        <end position="78"/>
    </location>
</feature>
<feature type="DNA-binding region" description="H-T-H motif" evidence="4">
    <location>
        <begin position="41"/>
        <end position="60"/>
    </location>
</feature>
<dbReference type="PANTHER" id="PTHR30055">
    <property type="entry name" value="HTH-TYPE TRANSCRIPTIONAL REGULATOR RUTR"/>
    <property type="match status" value="1"/>
</dbReference>
<reference evidence="7 8" key="1">
    <citation type="submission" date="2015-03" db="EMBL/GenBank/DDBJ databases">
        <title>Draft genome sequence of Elstera litoralis.</title>
        <authorList>
            <person name="Rahalkar M.C."/>
            <person name="Dhakephalkar P.K."/>
            <person name="Pore S.D."/>
            <person name="Arora P."/>
            <person name="Kapse N.G."/>
            <person name="Pandit P.S."/>
        </authorList>
    </citation>
    <scope>NUCLEOTIDE SEQUENCE [LARGE SCALE GENOMIC DNA]</scope>
    <source>
        <strain evidence="7 8">Dia-1</strain>
    </source>
</reference>
<dbReference type="AlphaFoldDB" id="A0A0F3ITU1"/>
<accession>A0A0F3ITU1</accession>